<evidence type="ECO:0000256" key="2">
    <source>
        <dbReference type="SAM" id="MobiDB-lite"/>
    </source>
</evidence>
<reference evidence="4 5" key="1">
    <citation type="journal article" date="2023" name="Sci. Data">
        <title>Genome assembly of the Korean intertidal mud-creeper Batillaria attramentaria.</title>
        <authorList>
            <person name="Patra A.K."/>
            <person name="Ho P.T."/>
            <person name="Jun S."/>
            <person name="Lee S.J."/>
            <person name="Kim Y."/>
            <person name="Won Y.J."/>
        </authorList>
    </citation>
    <scope>NUCLEOTIDE SEQUENCE [LARGE SCALE GENOMIC DNA]</scope>
    <source>
        <strain evidence="4">Wonlab-2016</strain>
    </source>
</reference>
<dbReference type="Proteomes" id="UP001519460">
    <property type="component" value="Unassembled WGS sequence"/>
</dbReference>
<feature type="compositionally biased region" description="Polar residues" evidence="2">
    <location>
        <begin position="73"/>
        <end position="86"/>
    </location>
</feature>
<dbReference type="EMBL" id="JACVVK020000042">
    <property type="protein sequence ID" value="KAK7499646.1"/>
    <property type="molecule type" value="Genomic_DNA"/>
</dbReference>
<feature type="region of interest" description="Disordered" evidence="2">
    <location>
        <begin position="67"/>
        <end position="86"/>
    </location>
</feature>
<evidence type="ECO:0000313" key="5">
    <source>
        <dbReference type="Proteomes" id="UP001519460"/>
    </source>
</evidence>
<keyword evidence="1" id="KW-0175">Coiled coil</keyword>
<dbReference type="AlphaFoldDB" id="A0ABD0LJE5"/>
<name>A0ABD0LJE5_9CAEN</name>
<organism evidence="4 5">
    <name type="scientific">Batillaria attramentaria</name>
    <dbReference type="NCBI Taxonomy" id="370345"/>
    <lineage>
        <taxon>Eukaryota</taxon>
        <taxon>Metazoa</taxon>
        <taxon>Spiralia</taxon>
        <taxon>Lophotrochozoa</taxon>
        <taxon>Mollusca</taxon>
        <taxon>Gastropoda</taxon>
        <taxon>Caenogastropoda</taxon>
        <taxon>Sorbeoconcha</taxon>
        <taxon>Cerithioidea</taxon>
        <taxon>Batillariidae</taxon>
        <taxon>Batillaria</taxon>
    </lineage>
</organism>
<protein>
    <submittedName>
        <fullName evidence="4">Uncharacterized protein</fullName>
    </submittedName>
</protein>
<proteinExistence type="predicted"/>
<evidence type="ECO:0000313" key="4">
    <source>
        <dbReference type="EMBL" id="KAK7499646.1"/>
    </source>
</evidence>
<comment type="caution">
    <text evidence="4">The sequence shown here is derived from an EMBL/GenBank/DDBJ whole genome shotgun (WGS) entry which is preliminary data.</text>
</comment>
<evidence type="ECO:0000256" key="3">
    <source>
        <dbReference type="SAM" id="SignalP"/>
    </source>
</evidence>
<sequence length="86" mass="9738">MSPCTPVVLAVLSLVGRVAWSHDKPEYNVTFGEWTKEQVGQEVRRLTQEASELTGQVEKLTTRLDSMYGEPNKANNGWTTDWNRKA</sequence>
<evidence type="ECO:0000256" key="1">
    <source>
        <dbReference type="SAM" id="Coils"/>
    </source>
</evidence>
<accession>A0ABD0LJE5</accession>
<keyword evidence="5" id="KW-1185">Reference proteome</keyword>
<gene>
    <name evidence="4" type="ORF">BaRGS_00008987</name>
</gene>
<feature type="coiled-coil region" evidence="1">
    <location>
        <begin position="36"/>
        <end position="63"/>
    </location>
</feature>
<feature type="chain" id="PRO_5044792317" evidence="3">
    <location>
        <begin position="22"/>
        <end position="86"/>
    </location>
</feature>
<keyword evidence="3" id="KW-0732">Signal</keyword>
<feature type="signal peptide" evidence="3">
    <location>
        <begin position="1"/>
        <end position="21"/>
    </location>
</feature>